<sequence length="356" mass="40463">MFQETTSTTKRDSPELEEREEKELKSNPILKLPSIGTILKEKQQLPIERERTTGIAIQEKSRVQSEFQPSWKEDAPIQPPHSEQAELKMPEESSQQYKLFPHFLSEDVTRGFQMPPLKSTTIYSQRSVRPTTSVTQLVTDVFSSRRSVQVSEAEEYSLTSRTTTPKEEVVERQTGSYLGSQSSGDHGYLEASKRAFIAGSGPLGESSKIPRLQISSILEEKRLTGKTVSLSSSDWKEIGEGSFDSHSLEEPLASVDPRSMLASSSTSKLSSQVISEKDKHALRLMRNRLSAERSRNRKRQRMQTLEQEVREKEETIGLLREDLNSLLRYVERLEAFCKVLDIPSSELTRPQLNYKP</sequence>
<evidence type="ECO:0000313" key="5">
    <source>
        <dbReference type="Proteomes" id="UP001061958"/>
    </source>
</evidence>
<evidence type="ECO:0000256" key="2">
    <source>
        <dbReference type="SAM" id="MobiDB-lite"/>
    </source>
</evidence>
<dbReference type="GO" id="GO:0003700">
    <property type="term" value="F:DNA-binding transcription factor activity"/>
    <property type="evidence" value="ECO:0007669"/>
    <property type="project" value="InterPro"/>
</dbReference>
<keyword evidence="5" id="KW-1185">Reference proteome</keyword>
<protein>
    <recommendedName>
        <fullName evidence="3">BZIP domain-containing protein</fullName>
    </recommendedName>
</protein>
<feature type="region of interest" description="Disordered" evidence="2">
    <location>
        <begin position="1"/>
        <end position="28"/>
    </location>
</feature>
<feature type="compositionally biased region" description="Basic and acidic residues" evidence="2">
    <location>
        <begin position="43"/>
        <end position="52"/>
    </location>
</feature>
<proteinExistence type="predicted"/>
<feature type="coiled-coil region" evidence="1">
    <location>
        <begin position="288"/>
        <end position="322"/>
    </location>
</feature>
<dbReference type="EMBL" id="BQMJ01000040">
    <property type="protein sequence ID" value="GJQ13105.1"/>
    <property type="molecule type" value="Genomic_DNA"/>
</dbReference>
<evidence type="ECO:0000259" key="3">
    <source>
        <dbReference type="PROSITE" id="PS50217"/>
    </source>
</evidence>
<feature type="region of interest" description="Disordered" evidence="2">
    <location>
        <begin position="153"/>
        <end position="185"/>
    </location>
</feature>
<dbReference type="Pfam" id="PF00170">
    <property type="entry name" value="bZIP_1"/>
    <property type="match status" value="1"/>
</dbReference>
<evidence type="ECO:0000256" key="1">
    <source>
        <dbReference type="SAM" id="Coils"/>
    </source>
</evidence>
<dbReference type="AlphaFoldDB" id="A0A9C7URV6"/>
<dbReference type="Proteomes" id="UP001061958">
    <property type="component" value="Unassembled WGS sequence"/>
</dbReference>
<dbReference type="PROSITE" id="PS00036">
    <property type="entry name" value="BZIP_BASIC"/>
    <property type="match status" value="1"/>
</dbReference>
<evidence type="ECO:0000313" key="4">
    <source>
        <dbReference type="EMBL" id="GJQ13105.1"/>
    </source>
</evidence>
<dbReference type="SUPFAM" id="SSF57959">
    <property type="entry name" value="Leucine zipper domain"/>
    <property type="match status" value="1"/>
</dbReference>
<dbReference type="OrthoDB" id="295274at2759"/>
<dbReference type="SMART" id="SM00338">
    <property type="entry name" value="BRLZ"/>
    <property type="match status" value="1"/>
</dbReference>
<keyword evidence="1" id="KW-0175">Coiled coil</keyword>
<dbReference type="PROSITE" id="PS50217">
    <property type="entry name" value="BZIP"/>
    <property type="match status" value="1"/>
</dbReference>
<feature type="compositionally biased region" description="Basic and acidic residues" evidence="2">
    <location>
        <begin position="9"/>
        <end position="25"/>
    </location>
</feature>
<feature type="domain" description="BZIP" evidence="3">
    <location>
        <begin position="277"/>
        <end position="340"/>
    </location>
</feature>
<name>A0A9C7URV6_9RHOD</name>
<accession>A0A9C7URV6</accession>
<gene>
    <name evidence="4" type="ORF">GpartN1_g4896.t1</name>
</gene>
<feature type="compositionally biased region" description="Polar residues" evidence="2">
    <location>
        <begin position="173"/>
        <end position="184"/>
    </location>
</feature>
<organism evidence="4 5">
    <name type="scientific">Galdieria partita</name>
    <dbReference type="NCBI Taxonomy" id="83374"/>
    <lineage>
        <taxon>Eukaryota</taxon>
        <taxon>Rhodophyta</taxon>
        <taxon>Bangiophyceae</taxon>
        <taxon>Galdieriales</taxon>
        <taxon>Galdieriaceae</taxon>
        <taxon>Galdieria</taxon>
    </lineage>
</organism>
<dbReference type="InterPro" id="IPR046347">
    <property type="entry name" value="bZIP_sf"/>
</dbReference>
<reference evidence="4" key="1">
    <citation type="journal article" date="2022" name="Proc. Natl. Acad. Sci. U.S.A.">
        <title>Life cycle and functional genomics of the unicellular red alga Galdieria for elucidating algal and plant evolution and industrial use.</title>
        <authorList>
            <person name="Hirooka S."/>
            <person name="Itabashi T."/>
            <person name="Ichinose T.M."/>
            <person name="Onuma R."/>
            <person name="Fujiwara T."/>
            <person name="Yamashita S."/>
            <person name="Jong L.W."/>
            <person name="Tomita R."/>
            <person name="Iwane A.H."/>
            <person name="Miyagishima S.Y."/>
        </authorList>
    </citation>
    <scope>NUCLEOTIDE SEQUENCE</scope>
    <source>
        <strain evidence="4">NBRC 102759</strain>
    </source>
</reference>
<dbReference type="InterPro" id="IPR004827">
    <property type="entry name" value="bZIP"/>
</dbReference>
<comment type="caution">
    <text evidence="4">The sequence shown here is derived from an EMBL/GenBank/DDBJ whole genome shotgun (WGS) entry which is preliminary data.</text>
</comment>
<feature type="region of interest" description="Disordered" evidence="2">
    <location>
        <begin position="43"/>
        <end position="93"/>
    </location>
</feature>
<dbReference type="CDD" id="cd14709">
    <property type="entry name" value="bZIP_CREBL2"/>
    <property type="match status" value="1"/>
</dbReference>
<reference evidence="4" key="2">
    <citation type="submission" date="2022-01" db="EMBL/GenBank/DDBJ databases">
        <authorList>
            <person name="Hirooka S."/>
            <person name="Miyagishima S.Y."/>
        </authorList>
    </citation>
    <scope>NUCLEOTIDE SEQUENCE</scope>
    <source>
        <strain evidence="4">NBRC 102759</strain>
    </source>
</reference>
<dbReference type="Gene3D" id="1.20.5.170">
    <property type="match status" value="1"/>
</dbReference>